<dbReference type="InterPro" id="IPR015797">
    <property type="entry name" value="NUDIX_hydrolase-like_dom_sf"/>
</dbReference>
<dbReference type="EMBL" id="NVVJ01000018">
    <property type="protein sequence ID" value="PCJ25332.1"/>
    <property type="molecule type" value="Genomic_DNA"/>
</dbReference>
<dbReference type="GO" id="GO:0016818">
    <property type="term" value="F:hydrolase activity, acting on acid anhydrides, in phosphorus-containing anhydrides"/>
    <property type="evidence" value="ECO:0007669"/>
    <property type="project" value="InterPro"/>
</dbReference>
<evidence type="ECO:0000259" key="7">
    <source>
        <dbReference type="PROSITE" id="PS51462"/>
    </source>
</evidence>
<dbReference type="InterPro" id="IPR039121">
    <property type="entry name" value="NUDT19"/>
</dbReference>
<dbReference type="SUPFAM" id="SSF55811">
    <property type="entry name" value="Nudix"/>
    <property type="match status" value="1"/>
</dbReference>
<evidence type="ECO:0000256" key="6">
    <source>
        <dbReference type="ARBA" id="ARBA00023211"/>
    </source>
</evidence>
<keyword evidence="5" id="KW-0460">Magnesium</keyword>
<evidence type="ECO:0000313" key="9">
    <source>
        <dbReference type="Proteomes" id="UP000218327"/>
    </source>
</evidence>
<dbReference type="Proteomes" id="UP000218327">
    <property type="component" value="Unassembled WGS sequence"/>
</dbReference>
<keyword evidence="3" id="KW-0479">Metal-binding</keyword>
<dbReference type="InterPro" id="IPR000086">
    <property type="entry name" value="NUDIX_hydrolase_dom"/>
</dbReference>
<evidence type="ECO:0000256" key="2">
    <source>
        <dbReference type="ARBA" id="ARBA00001946"/>
    </source>
</evidence>
<evidence type="ECO:0000256" key="1">
    <source>
        <dbReference type="ARBA" id="ARBA00001936"/>
    </source>
</evidence>
<evidence type="ECO:0000256" key="4">
    <source>
        <dbReference type="ARBA" id="ARBA00022801"/>
    </source>
</evidence>
<evidence type="ECO:0000256" key="5">
    <source>
        <dbReference type="ARBA" id="ARBA00022842"/>
    </source>
</evidence>
<evidence type="ECO:0000313" key="8">
    <source>
        <dbReference type="EMBL" id="PCJ25332.1"/>
    </source>
</evidence>
<dbReference type="Gene3D" id="3.90.79.10">
    <property type="entry name" value="Nucleoside Triphosphate Pyrophosphohydrolase"/>
    <property type="match status" value="2"/>
</dbReference>
<dbReference type="GO" id="GO:0046872">
    <property type="term" value="F:metal ion binding"/>
    <property type="evidence" value="ECO:0007669"/>
    <property type="project" value="UniProtKB-KW"/>
</dbReference>
<accession>A0A2A5B1F2</accession>
<dbReference type="CDD" id="cd18870">
    <property type="entry name" value="NUDIX_AcylCoAdiphos_Nudt19"/>
    <property type="match status" value="1"/>
</dbReference>
<comment type="caution">
    <text evidence="8">The sequence shown here is derived from an EMBL/GenBank/DDBJ whole genome shotgun (WGS) entry which is preliminary data.</text>
</comment>
<dbReference type="AlphaFoldDB" id="A0A2A5B1F2"/>
<dbReference type="Pfam" id="PF00293">
    <property type="entry name" value="NUDIX"/>
    <property type="match status" value="1"/>
</dbReference>
<dbReference type="PANTHER" id="PTHR12318">
    <property type="entry name" value="TESTOSTERONE-REGULATED PROTEIN RP2"/>
    <property type="match status" value="1"/>
</dbReference>
<reference evidence="9" key="1">
    <citation type="submission" date="2017-08" db="EMBL/GenBank/DDBJ databases">
        <title>A dynamic microbial community with high functional redundancy inhabits the cold, oxic subseafloor aquifer.</title>
        <authorList>
            <person name="Tully B.J."/>
            <person name="Wheat C.G."/>
            <person name="Glazer B.T."/>
            <person name="Huber J.A."/>
        </authorList>
    </citation>
    <scope>NUCLEOTIDE SEQUENCE [LARGE SCALE GENOMIC DNA]</scope>
</reference>
<keyword evidence="6" id="KW-0464">Manganese</keyword>
<protein>
    <submittedName>
        <fullName evidence="8">NUDIX hydrolase</fullName>
    </submittedName>
</protein>
<proteinExistence type="predicted"/>
<comment type="cofactor">
    <cofactor evidence="1">
        <name>Mn(2+)</name>
        <dbReference type="ChEBI" id="CHEBI:29035"/>
    </cofactor>
</comment>
<keyword evidence="4 8" id="KW-0378">Hydrolase</keyword>
<dbReference type="PROSITE" id="PS51462">
    <property type="entry name" value="NUDIX"/>
    <property type="match status" value="1"/>
</dbReference>
<sequence length="194" mass="21879">MSDIEPVPAATVVVLRATENKSDLEVLLLRRNSSLVFHGGHWVFPGGRIDADDFDQATGALEYPAALKAAVRETKEEAGIDIDEKQLIHTAHWTTPPRLPRRFCTWFFIYPLSEPVSVVVDNDEILEHRWITPRDALAQAKAETLIIPRPTTTTLRGIEKHRKMEDLVAAAKKSAIHVFPENSDYYRPQQMGCP</sequence>
<name>A0A2A5B1F2_9GAMM</name>
<comment type="cofactor">
    <cofactor evidence="2">
        <name>Mg(2+)</name>
        <dbReference type="ChEBI" id="CHEBI:18420"/>
    </cofactor>
</comment>
<evidence type="ECO:0000256" key="3">
    <source>
        <dbReference type="ARBA" id="ARBA00022723"/>
    </source>
</evidence>
<feature type="domain" description="Nudix hydrolase" evidence="7">
    <location>
        <begin position="6"/>
        <end position="159"/>
    </location>
</feature>
<dbReference type="PANTHER" id="PTHR12318:SF0">
    <property type="entry name" value="ACYL-COENZYME A DIPHOSPHATASE NUDT19"/>
    <property type="match status" value="1"/>
</dbReference>
<gene>
    <name evidence="8" type="ORF">COA96_07610</name>
</gene>
<organism evidence="8 9">
    <name type="scientific">SAR86 cluster bacterium</name>
    <dbReference type="NCBI Taxonomy" id="2030880"/>
    <lineage>
        <taxon>Bacteria</taxon>
        <taxon>Pseudomonadati</taxon>
        <taxon>Pseudomonadota</taxon>
        <taxon>Gammaproteobacteria</taxon>
        <taxon>SAR86 cluster</taxon>
    </lineage>
</organism>